<dbReference type="KEGG" id="dvv:114326097"/>
<dbReference type="SUPFAM" id="SSF103473">
    <property type="entry name" value="MFS general substrate transporter"/>
    <property type="match status" value="1"/>
</dbReference>
<evidence type="ECO:0000256" key="5">
    <source>
        <dbReference type="ARBA" id="ARBA00023136"/>
    </source>
</evidence>
<evidence type="ECO:0000313" key="7">
    <source>
        <dbReference type="RefSeq" id="XP_028130120.1"/>
    </source>
</evidence>
<dbReference type="GO" id="GO:0043266">
    <property type="term" value="P:regulation of potassium ion transport"/>
    <property type="evidence" value="ECO:0007669"/>
    <property type="project" value="TreeGrafter"/>
</dbReference>
<feature type="transmembrane region" description="Helical" evidence="6">
    <location>
        <begin position="387"/>
        <end position="406"/>
    </location>
</feature>
<dbReference type="GO" id="GO:0055120">
    <property type="term" value="C:striated muscle dense body"/>
    <property type="evidence" value="ECO:0007669"/>
    <property type="project" value="TreeGrafter"/>
</dbReference>
<dbReference type="InterPro" id="IPR010291">
    <property type="entry name" value="Ion_channel_UNC-93"/>
</dbReference>
<evidence type="ECO:0000256" key="4">
    <source>
        <dbReference type="ARBA" id="ARBA00022989"/>
    </source>
</evidence>
<dbReference type="GO" id="GO:0005886">
    <property type="term" value="C:plasma membrane"/>
    <property type="evidence" value="ECO:0007669"/>
    <property type="project" value="TreeGrafter"/>
</dbReference>
<feature type="transmembrane region" description="Helical" evidence="6">
    <location>
        <begin position="323"/>
        <end position="341"/>
    </location>
</feature>
<dbReference type="InterPro" id="IPR051951">
    <property type="entry name" value="UNC-93_regulatory"/>
</dbReference>
<dbReference type="InterPro" id="IPR036259">
    <property type="entry name" value="MFS_trans_sf"/>
</dbReference>
<keyword evidence="4 6" id="KW-1133">Transmembrane helix</keyword>
<dbReference type="Pfam" id="PF05978">
    <property type="entry name" value="UNC-93"/>
    <property type="match status" value="1"/>
</dbReference>
<organism evidence="7">
    <name type="scientific">Diabrotica virgifera virgifera</name>
    <name type="common">western corn rootworm</name>
    <dbReference type="NCBI Taxonomy" id="50390"/>
    <lineage>
        <taxon>Eukaryota</taxon>
        <taxon>Metazoa</taxon>
        <taxon>Ecdysozoa</taxon>
        <taxon>Arthropoda</taxon>
        <taxon>Hexapoda</taxon>
        <taxon>Insecta</taxon>
        <taxon>Pterygota</taxon>
        <taxon>Neoptera</taxon>
        <taxon>Endopterygota</taxon>
        <taxon>Coleoptera</taxon>
        <taxon>Polyphaga</taxon>
        <taxon>Cucujiformia</taxon>
        <taxon>Chrysomeloidea</taxon>
        <taxon>Chrysomelidae</taxon>
        <taxon>Galerucinae</taxon>
        <taxon>Diabroticina</taxon>
        <taxon>Diabroticites</taxon>
        <taxon>Diabrotica</taxon>
    </lineage>
</organism>
<name>A0A6P7F9G6_DIAVI</name>
<protein>
    <submittedName>
        <fullName evidence="7">UNC93-like protein isoform X1</fullName>
    </submittedName>
</protein>
<feature type="transmembrane region" description="Helical" evidence="6">
    <location>
        <begin position="353"/>
        <end position="375"/>
    </location>
</feature>
<comment type="similarity">
    <text evidence="2">Belongs to the unc-93 family.</text>
</comment>
<sequence>MVYKISDHVDSITVGQIMEAKFHQISTSENNEGTDKAEVRRIWKNVMLINLAFMVHFTAFWGASNLQSSVNAEGALGTFTLASIYGSLLISNILLPALVIKWLGAKRTIAVSFIMYMTFILAQFHPAFYTLIPAGLAVGFGGGPLWCAKCTYLTIIAETYAQITDVEAEGVITRFFGIFFMFFSFAQVWGNLISSAVLSSGDSETPLPLSTTTEALNPKSLFTNATKAVQKTDTDLGDICGANFCPGYASAEAVPNLAPPPAYKINLIAAIYFFCMVAAVLIVTFGVDKMSRYRKGRKVAENKITGWNLLIVTLKHAKKPLQLLMLPITVLIGAEQAFLAAEFTSAFVSCGWGISNIGYVMICFGACNGIASICSGSIVKITGRRPLIAFALVLHVALLVTLLYWRPSAHNTWIYFVVSGLWGVCDSLWLVQINSYSGILFPGEEEAAFSNFRLWESTGSVISYIWSPYLCVRTKIYLLMGLIFVGVLGYTAVEYIQSKNGRQLDLQEDPKKQFEMIDTRIPSREVAE</sequence>
<dbReference type="PANTHER" id="PTHR19444">
    <property type="entry name" value="UNC-93 RELATED"/>
    <property type="match status" value="1"/>
</dbReference>
<feature type="transmembrane region" description="Helical" evidence="6">
    <location>
        <begin position="131"/>
        <end position="155"/>
    </location>
</feature>
<dbReference type="AlphaFoldDB" id="A0A6P7F9G6"/>
<comment type="subcellular location">
    <subcellularLocation>
        <location evidence="1">Membrane</location>
        <topology evidence="1">Multi-pass membrane protein</topology>
    </subcellularLocation>
</comment>
<evidence type="ECO:0000256" key="6">
    <source>
        <dbReference type="SAM" id="Phobius"/>
    </source>
</evidence>
<evidence type="ECO:0000256" key="2">
    <source>
        <dbReference type="ARBA" id="ARBA00009172"/>
    </source>
</evidence>
<evidence type="ECO:0000256" key="1">
    <source>
        <dbReference type="ARBA" id="ARBA00004141"/>
    </source>
</evidence>
<reference evidence="7" key="1">
    <citation type="submission" date="2025-08" db="UniProtKB">
        <authorList>
            <consortium name="RefSeq"/>
        </authorList>
    </citation>
    <scope>IDENTIFICATION</scope>
    <source>
        <tissue evidence="7">Whole insect</tissue>
    </source>
</reference>
<feature type="transmembrane region" description="Helical" evidence="6">
    <location>
        <begin position="46"/>
        <end position="63"/>
    </location>
</feature>
<dbReference type="GO" id="GO:0015459">
    <property type="term" value="F:potassium channel regulator activity"/>
    <property type="evidence" value="ECO:0007669"/>
    <property type="project" value="TreeGrafter"/>
</dbReference>
<accession>A0A6P7F9G6</accession>
<keyword evidence="3 6" id="KW-0812">Transmembrane</keyword>
<dbReference type="RefSeq" id="XP_028130120.1">
    <property type="nucleotide sequence ID" value="XM_028274319.1"/>
</dbReference>
<evidence type="ECO:0000256" key="3">
    <source>
        <dbReference type="ARBA" id="ARBA00022692"/>
    </source>
</evidence>
<feature type="transmembrane region" description="Helical" evidence="6">
    <location>
        <begin position="107"/>
        <end position="125"/>
    </location>
</feature>
<dbReference type="Gene3D" id="1.20.1250.20">
    <property type="entry name" value="MFS general substrate transporter like domains"/>
    <property type="match status" value="2"/>
</dbReference>
<feature type="transmembrane region" description="Helical" evidence="6">
    <location>
        <begin position="265"/>
        <end position="287"/>
    </location>
</feature>
<gene>
    <name evidence="7" type="primary">LOC114326097</name>
</gene>
<proteinExistence type="inferred from homology"/>
<feature type="transmembrane region" description="Helical" evidence="6">
    <location>
        <begin position="75"/>
        <end position="95"/>
    </location>
</feature>
<dbReference type="InParanoid" id="A0A6P7F9G6"/>
<feature type="transmembrane region" description="Helical" evidence="6">
    <location>
        <begin position="175"/>
        <end position="198"/>
    </location>
</feature>
<dbReference type="FunCoup" id="A0A6P7F9G6">
    <property type="interactions" value="5"/>
</dbReference>
<dbReference type="PANTHER" id="PTHR19444:SF50">
    <property type="match status" value="1"/>
</dbReference>
<feature type="transmembrane region" description="Helical" evidence="6">
    <location>
        <begin position="476"/>
        <end position="496"/>
    </location>
</feature>
<dbReference type="GO" id="GO:0006937">
    <property type="term" value="P:regulation of muscle contraction"/>
    <property type="evidence" value="ECO:0007669"/>
    <property type="project" value="TreeGrafter"/>
</dbReference>
<dbReference type="OrthoDB" id="78663at2759"/>
<keyword evidence="5 6" id="KW-0472">Membrane</keyword>